<name>A0A0V1F2H0_TRIPS</name>
<accession>A0A0V1F2H0</accession>
<comment type="caution">
    <text evidence="1">The sequence shown here is derived from an EMBL/GenBank/DDBJ whole genome shotgun (WGS) entry which is preliminary data.</text>
</comment>
<dbReference type="EMBL" id="JYDT01000532">
    <property type="protein sequence ID" value="KRY80410.1"/>
    <property type="molecule type" value="Genomic_DNA"/>
</dbReference>
<dbReference type="AlphaFoldDB" id="A0A0V1F2H0"/>
<sequence>MAVERRKEKKSDALKTKRVDFNGTLVYLEKTALVPNTVFNLLSSDNALQKSAESEEIVREEIMESCCRKTRTVPVKIVKIVEKHAERYKMEVDLLKKNGICMLAHDQTLRWGRKVVEDKMAPYL</sequence>
<gene>
    <name evidence="1" type="ORF">T4D_15291</name>
</gene>
<evidence type="ECO:0000313" key="2">
    <source>
        <dbReference type="Proteomes" id="UP000054995"/>
    </source>
</evidence>
<proteinExistence type="predicted"/>
<protein>
    <submittedName>
        <fullName evidence="1">Uncharacterized protein</fullName>
    </submittedName>
</protein>
<dbReference type="Proteomes" id="UP000054995">
    <property type="component" value="Unassembled WGS sequence"/>
</dbReference>
<reference evidence="1 2" key="1">
    <citation type="submission" date="2015-01" db="EMBL/GenBank/DDBJ databases">
        <title>Evolution of Trichinella species and genotypes.</title>
        <authorList>
            <person name="Korhonen P.K."/>
            <person name="Edoardo P."/>
            <person name="Giuseppe L.R."/>
            <person name="Gasser R.B."/>
        </authorList>
    </citation>
    <scope>NUCLEOTIDE SEQUENCE [LARGE SCALE GENOMIC DNA]</scope>
    <source>
        <strain evidence="1">ISS470</strain>
    </source>
</reference>
<evidence type="ECO:0000313" key="1">
    <source>
        <dbReference type="EMBL" id="KRY80410.1"/>
    </source>
</evidence>
<organism evidence="1 2">
    <name type="scientific">Trichinella pseudospiralis</name>
    <name type="common">Parasitic roundworm</name>
    <dbReference type="NCBI Taxonomy" id="6337"/>
    <lineage>
        <taxon>Eukaryota</taxon>
        <taxon>Metazoa</taxon>
        <taxon>Ecdysozoa</taxon>
        <taxon>Nematoda</taxon>
        <taxon>Enoplea</taxon>
        <taxon>Dorylaimia</taxon>
        <taxon>Trichinellida</taxon>
        <taxon>Trichinellidae</taxon>
        <taxon>Trichinella</taxon>
    </lineage>
</organism>
<keyword evidence="2" id="KW-1185">Reference proteome</keyword>